<proteinExistence type="predicted"/>
<organism evidence="1 2">
    <name type="scientific">Caudoviricetes sp. vir335</name>
    <dbReference type="NCBI Taxonomy" id="3068357"/>
    <lineage>
        <taxon>Viruses</taxon>
        <taxon>Duplodnaviria</taxon>
        <taxon>Heunggongvirae</taxon>
        <taxon>Uroviricota</taxon>
        <taxon>Caudoviricetes</taxon>
    </lineage>
</organism>
<sequence length="133" mass="14490">MQTLTSEQAMACIDDMAANGPLVLCGLIDAWDGFRTTGMLVGDAGGFEQAVWTGSGIDDVEYFLTSKGTLGAKSYHHDGTNVWTVRAVSAAGRRWLDGKIWNGHVSNRLGFHLVNVKAYTKTAKARRPEQEED</sequence>
<reference evidence="1 2" key="1">
    <citation type="journal article" date="2023" name="Nat. Microbiol.">
        <title>A compendium of viruses from methanogenic archaea reveals their diversity and adaptations to the gut environment.</title>
        <authorList>
            <person name="Medvedeva S."/>
            <person name="Borrel G."/>
            <person name="Krupovic M."/>
            <person name="Gribaldo S."/>
        </authorList>
    </citation>
    <scope>NUCLEOTIDE SEQUENCE [LARGE SCALE GENOMIC DNA]</scope>
</reference>
<protein>
    <submittedName>
        <fullName evidence="1">Uncharacterized protein</fullName>
    </submittedName>
</protein>
<evidence type="ECO:0000313" key="1">
    <source>
        <dbReference type="EMBL" id="DBA35623.1"/>
    </source>
</evidence>
<dbReference type="RefSeq" id="YP_013605527.1">
    <property type="nucleotide sequence ID" value="NC_134205.1"/>
</dbReference>
<name>A0AA86XMS3_9CAUD</name>
<dbReference type="EMBL" id="BK063680">
    <property type="protein sequence ID" value="DBA35623.1"/>
    <property type="molecule type" value="Genomic_DNA"/>
</dbReference>
<accession>A0AA86XMS3</accession>
<evidence type="ECO:0000313" key="2">
    <source>
        <dbReference type="Proteomes" id="UP001302000"/>
    </source>
</evidence>
<dbReference type="Proteomes" id="UP001302000">
    <property type="component" value="Segment"/>
</dbReference>
<keyword evidence="2" id="KW-1185">Reference proteome</keyword>
<gene>
    <name evidence="1" type="ORF">vir335_00067</name>
</gene>
<dbReference type="GeneID" id="301841468"/>